<evidence type="ECO:0000259" key="9">
    <source>
        <dbReference type="PROSITE" id="PS51379"/>
    </source>
</evidence>
<dbReference type="InterPro" id="IPR004453">
    <property type="entry name" value="QueG"/>
</dbReference>
<keyword evidence="11" id="KW-1185">Reference proteome</keyword>
<dbReference type="Pfam" id="PF08331">
    <property type="entry name" value="QueG_DUF1730"/>
    <property type="match status" value="1"/>
</dbReference>
<dbReference type="InterPro" id="IPR004155">
    <property type="entry name" value="PBS_lyase_HEAT"/>
</dbReference>
<keyword evidence="7" id="KW-0408">Iron</keyword>
<evidence type="ECO:0000313" key="11">
    <source>
        <dbReference type="Proteomes" id="UP000245998"/>
    </source>
</evidence>
<dbReference type="FunFam" id="3.30.70.20:FF:000037">
    <property type="entry name" value="Epoxyqueuosine reductase"/>
    <property type="match status" value="1"/>
</dbReference>
<keyword evidence="3" id="KW-0819">tRNA processing</keyword>
<evidence type="ECO:0000256" key="2">
    <source>
        <dbReference type="ARBA" id="ARBA00022490"/>
    </source>
</evidence>
<sequence>MSLDKLKQEIIEYSRTIGIDKIGFTTADPFVELKERLRDQQALNYQSGFEEPDIEKRTNPKMLMPEAKSIIAIAVAYPSRIKNKPKNEKHNRRGLFASASWGMDYHHVLRDRLTKLEAFIKKREPTAIMTSMVDTGELSDRAVAERAGLGYVGKNCALITKEFGSYVYLGEMITNLPFPSDEPVTDSCGSCNKCVEACPTGALVQGGQLDSTKCLAFLTQTKGFLPDEYRDKLGNRLYGMDKCQIVCPKNKTLDFHHHPEFEPDPDIAMPPLKPLLKMSNREFKEKFGSIAGSWRGKKPIQRNAILALAHFKDTTAVDELIEVMESDPRPVIRGTAAWALGKIGDPKAETALKKKKMEEKDKEVLKEIDKGLSMLKNKQNKESQWVF</sequence>
<keyword evidence="5" id="KW-0671">Queuosine biosynthesis</keyword>
<dbReference type="EMBL" id="QCZG01000019">
    <property type="protein sequence ID" value="PWA11048.1"/>
    <property type="molecule type" value="Genomic_DNA"/>
</dbReference>
<dbReference type="InterPro" id="IPR017900">
    <property type="entry name" value="4Fe4S_Fe_S_CS"/>
</dbReference>
<protein>
    <submittedName>
        <fullName evidence="10">tRNA epoxyqueuosine(34) reductase QueG</fullName>
    </submittedName>
</protein>
<dbReference type="NCBIfam" id="TIGR00276">
    <property type="entry name" value="tRNA epoxyqueuosine(34) reductase QueG"/>
    <property type="match status" value="1"/>
</dbReference>
<keyword evidence="1" id="KW-0004">4Fe-4S</keyword>
<dbReference type="Gene3D" id="1.25.10.10">
    <property type="entry name" value="Leucine-rich Repeat Variant"/>
    <property type="match status" value="1"/>
</dbReference>
<dbReference type="SMART" id="SM00567">
    <property type="entry name" value="EZ_HEAT"/>
    <property type="match status" value="2"/>
</dbReference>
<evidence type="ECO:0000256" key="8">
    <source>
        <dbReference type="ARBA" id="ARBA00023014"/>
    </source>
</evidence>
<evidence type="ECO:0000256" key="6">
    <source>
        <dbReference type="ARBA" id="ARBA00023002"/>
    </source>
</evidence>
<keyword evidence="2" id="KW-0963">Cytoplasm</keyword>
<keyword evidence="4" id="KW-0479">Metal-binding</keyword>
<dbReference type="RefSeq" id="WP_116554780.1">
    <property type="nucleotide sequence ID" value="NZ_QCZG01000019.1"/>
</dbReference>
<dbReference type="PANTHER" id="PTHR30002:SF4">
    <property type="entry name" value="EPOXYQUEUOSINE REDUCTASE"/>
    <property type="match status" value="1"/>
</dbReference>
<dbReference type="InterPro" id="IPR013542">
    <property type="entry name" value="QueG_DUF1730"/>
</dbReference>
<dbReference type="GO" id="GO:0052693">
    <property type="term" value="F:epoxyqueuosine reductase activity"/>
    <property type="evidence" value="ECO:0007669"/>
    <property type="project" value="TreeGrafter"/>
</dbReference>
<dbReference type="PROSITE" id="PS51379">
    <property type="entry name" value="4FE4S_FER_2"/>
    <property type="match status" value="1"/>
</dbReference>
<evidence type="ECO:0000256" key="3">
    <source>
        <dbReference type="ARBA" id="ARBA00022694"/>
    </source>
</evidence>
<evidence type="ECO:0000256" key="4">
    <source>
        <dbReference type="ARBA" id="ARBA00022723"/>
    </source>
</evidence>
<name>A0A2U1K252_9BACI</name>
<dbReference type="GO" id="GO:0051539">
    <property type="term" value="F:4 iron, 4 sulfur cluster binding"/>
    <property type="evidence" value="ECO:0007669"/>
    <property type="project" value="UniProtKB-KW"/>
</dbReference>
<organism evidence="10 11">
    <name type="scientific">Pueribacillus theae</name>
    <dbReference type="NCBI Taxonomy" id="2171751"/>
    <lineage>
        <taxon>Bacteria</taxon>
        <taxon>Bacillati</taxon>
        <taxon>Bacillota</taxon>
        <taxon>Bacilli</taxon>
        <taxon>Bacillales</taxon>
        <taxon>Bacillaceae</taxon>
        <taxon>Pueribacillus</taxon>
    </lineage>
</organism>
<keyword evidence="8" id="KW-0411">Iron-sulfur</keyword>
<keyword evidence="6" id="KW-0560">Oxidoreductase</keyword>
<dbReference type="InterPro" id="IPR016024">
    <property type="entry name" value="ARM-type_fold"/>
</dbReference>
<proteinExistence type="predicted"/>
<accession>A0A2U1K252</accession>
<gene>
    <name evidence="10" type="primary">queG</name>
    <name evidence="10" type="ORF">DCC39_10115</name>
</gene>
<dbReference type="Proteomes" id="UP000245998">
    <property type="component" value="Unassembled WGS sequence"/>
</dbReference>
<dbReference type="InterPro" id="IPR011989">
    <property type="entry name" value="ARM-like"/>
</dbReference>
<dbReference type="Gene3D" id="3.30.70.20">
    <property type="match status" value="1"/>
</dbReference>
<dbReference type="PROSITE" id="PS00198">
    <property type="entry name" value="4FE4S_FER_1"/>
    <property type="match status" value="1"/>
</dbReference>
<dbReference type="AlphaFoldDB" id="A0A2U1K252"/>
<dbReference type="OrthoDB" id="9784571at2"/>
<dbReference type="Pfam" id="PF13646">
    <property type="entry name" value="HEAT_2"/>
    <property type="match status" value="1"/>
</dbReference>
<dbReference type="GO" id="GO:0008616">
    <property type="term" value="P:tRNA queuosine(34) biosynthetic process"/>
    <property type="evidence" value="ECO:0007669"/>
    <property type="project" value="UniProtKB-KW"/>
</dbReference>
<evidence type="ECO:0000256" key="5">
    <source>
        <dbReference type="ARBA" id="ARBA00022785"/>
    </source>
</evidence>
<evidence type="ECO:0000256" key="1">
    <source>
        <dbReference type="ARBA" id="ARBA00022485"/>
    </source>
</evidence>
<dbReference type="SUPFAM" id="SSF48371">
    <property type="entry name" value="ARM repeat"/>
    <property type="match status" value="1"/>
</dbReference>
<dbReference type="InterPro" id="IPR017896">
    <property type="entry name" value="4Fe4S_Fe-S-bd"/>
</dbReference>
<evidence type="ECO:0000256" key="7">
    <source>
        <dbReference type="ARBA" id="ARBA00023004"/>
    </source>
</evidence>
<feature type="domain" description="4Fe-4S ferredoxin-type" evidence="9">
    <location>
        <begin position="179"/>
        <end position="208"/>
    </location>
</feature>
<dbReference type="GO" id="GO:0046872">
    <property type="term" value="F:metal ion binding"/>
    <property type="evidence" value="ECO:0007669"/>
    <property type="project" value="UniProtKB-KW"/>
</dbReference>
<comment type="caution">
    <text evidence="10">The sequence shown here is derived from an EMBL/GenBank/DDBJ whole genome shotgun (WGS) entry which is preliminary data.</text>
</comment>
<evidence type="ECO:0000313" key="10">
    <source>
        <dbReference type="EMBL" id="PWA11048.1"/>
    </source>
</evidence>
<dbReference type="SUPFAM" id="SSF54862">
    <property type="entry name" value="4Fe-4S ferredoxins"/>
    <property type="match status" value="1"/>
</dbReference>
<reference evidence="10 11" key="1">
    <citation type="submission" date="2018-04" db="EMBL/GenBank/DDBJ databases">
        <title>Camelliibacillus theae gen. nov., sp. nov., isolated from Pu'er tea.</title>
        <authorList>
            <person name="Niu L."/>
        </authorList>
    </citation>
    <scope>NUCLEOTIDE SEQUENCE [LARGE SCALE GENOMIC DNA]</scope>
    <source>
        <strain evidence="10 11">T8</strain>
    </source>
</reference>
<dbReference type="PANTHER" id="PTHR30002">
    <property type="entry name" value="EPOXYQUEUOSINE REDUCTASE"/>
    <property type="match status" value="1"/>
</dbReference>
<dbReference type="Pfam" id="PF13484">
    <property type="entry name" value="Fer4_16"/>
    <property type="match status" value="1"/>
</dbReference>